<organism evidence="1 2">
    <name type="scientific">Bacillus spizizenii (strain DSM 15029 / JCM 12233 / NBRC 101239 / NRRL B-23049 / TU-B-10)</name>
    <name type="common">Bacillus subtilis subsp. spizizenii</name>
    <dbReference type="NCBI Taxonomy" id="1052585"/>
    <lineage>
        <taxon>Bacteria</taxon>
        <taxon>Bacillati</taxon>
        <taxon>Bacillota</taxon>
        <taxon>Bacilli</taxon>
        <taxon>Bacillales</taxon>
        <taxon>Bacillaceae</taxon>
        <taxon>Bacillus</taxon>
    </lineage>
</organism>
<dbReference type="AlphaFoldDB" id="G4NVS9"/>
<dbReference type="EMBL" id="CP002905">
    <property type="protein sequence ID" value="AEP86760.1"/>
    <property type="molecule type" value="Genomic_DNA"/>
</dbReference>
<reference evidence="1 2" key="1">
    <citation type="journal article" date="2012" name="J. Bacteriol.">
        <title>Whole-genome sequences of Bacillus subtilis and close relatives.</title>
        <authorList>
            <person name="Earl A.M."/>
            <person name="Eppinger M."/>
            <person name="Fricke W.F."/>
            <person name="Rosovitz M.J."/>
            <person name="Rasko D.A."/>
            <person name="Daugherty S."/>
            <person name="Losick R."/>
            <person name="Kolter R."/>
            <person name="Ravel J."/>
        </authorList>
    </citation>
    <scope>NUCLEOTIDE SEQUENCE [LARGE SCALE GENOMIC DNA]</scope>
    <source>
        <strain evidence="2">DSM 15029 / JCM 12233 / NBRC 101239 / NRRL B-23049 / TU-B-10</strain>
    </source>
</reference>
<name>G4NVS9_BACS4</name>
<keyword evidence="2" id="KW-1185">Reference proteome</keyword>
<proteinExistence type="predicted"/>
<accession>G4NVS9</accession>
<protein>
    <submittedName>
        <fullName evidence="1">Uncharacterized protein</fullName>
    </submittedName>
</protein>
<dbReference type="KEGG" id="bst:GYO_2127"/>
<evidence type="ECO:0000313" key="1">
    <source>
        <dbReference type="EMBL" id="AEP86760.1"/>
    </source>
</evidence>
<dbReference type="STRING" id="1052585.GYO_2127"/>
<dbReference type="Proteomes" id="UP000002651">
    <property type="component" value="Chromosome"/>
</dbReference>
<evidence type="ECO:0000313" key="2">
    <source>
        <dbReference type="Proteomes" id="UP000002651"/>
    </source>
</evidence>
<dbReference type="HOGENOM" id="CLU_3324676_0_0_9"/>
<sequence length="38" mass="4542">MFFRKFFKQPLFTILISFDHTISFKLHKLISNQIKGGI</sequence>
<gene>
    <name evidence="1" type="ordered locus">GYO_2127</name>
</gene>